<dbReference type="InterPro" id="IPR035906">
    <property type="entry name" value="MetI-like_sf"/>
</dbReference>
<comment type="subcellular location">
    <subcellularLocation>
        <location evidence="1 7">Cell membrane</location>
        <topology evidence="1 7">Multi-pass membrane protein</topology>
    </subcellularLocation>
</comment>
<evidence type="ECO:0000256" key="7">
    <source>
        <dbReference type="RuleBase" id="RU363032"/>
    </source>
</evidence>
<feature type="transmembrane region" description="Helical" evidence="7">
    <location>
        <begin position="72"/>
        <end position="98"/>
    </location>
</feature>
<evidence type="ECO:0000313" key="9">
    <source>
        <dbReference type="EMBL" id="QJD85859.1"/>
    </source>
</evidence>
<evidence type="ECO:0000256" key="4">
    <source>
        <dbReference type="ARBA" id="ARBA00022692"/>
    </source>
</evidence>
<dbReference type="PROSITE" id="PS50928">
    <property type="entry name" value="ABC_TM1"/>
    <property type="match status" value="1"/>
</dbReference>
<dbReference type="Proteomes" id="UP000502248">
    <property type="component" value="Chromosome"/>
</dbReference>
<reference evidence="9 10" key="1">
    <citation type="submission" date="2020-04" db="EMBL/GenBank/DDBJ databases">
        <title>Genome sequencing of novel species.</title>
        <authorList>
            <person name="Heo J."/>
            <person name="Kim S.-J."/>
            <person name="Kim J.-S."/>
            <person name="Hong S.-B."/>
            <person name="Kwon S.-W."/>
        </authorList>
    </citation>
    <scope>NUCLEOTIDE SEQUENCE [LARGE SCALE GENOMIC DNA]</scope>
    <source>
        <strain evidence="9 10">MFER-1</strain>
    </source>
</reference>
<dbReference type="PANTHER" id="PTHR43744:SF3">
    <property type="entry name" value="LACTOSE TRANSPORT SYSTEM PERMEASE PROTEIN LACG"/>
    <property type="match status" value="1"/>
</dbReference>
<feature type="transmembrane region" description="Helical" evidence="7">
    <location>
        <begin position="138"/>
        <end position="161"/>
    </location>
</feature>
<dbReference type="CDD" id="cd06261">
    <property type="entry name" value="TM_PBP2"/>
    <property type="match status" value="1"/>
</dbReference>
<protein>
    <submittedName>
        <fullName evidence="9">Carbohydrate ABC transporter permease</fullName>
    </submittedName>
</protein>
<evidence type="ECO:0000256" key="3">
    <source>
        <dbReference type="ARBA" id="ARBA00022475"/>
    </source>
</evidence>
<sequence length="275" mass="30897">MKRTLKFRSATVLLEAVMVVVALCYLMPIWIVVVNSLKDTLGANRLGYSWPESLHFNNYVQVFEKSNALQGLINGVFIGVTVVVISGFLAAMAAYYIARKGSRFSKFTSLYFLTGIIVPTAIIPTYFTMLVLHLNNTYLGIISIFIAYTLPLSIFLYTGFIRTIPREIDEAAIIDGSRPIQMFFRIVFPLLAPVTVTVIVFNFIGVWNDVTTYLYFAGGDKWPLPMTVFKFYGKFSQRWDLLFADIMIAIIPCLIFFIAGQKYMVAGITAGSVKS</sequence>
<dbReference type="Gene3D" id="1.10.3720.10">
    <property type="entry name" value="MetI-like"/>
    <property type="match status" value="1"/>
</dbReference>
<keyword evidence="2 7" id="KW-0813">Transport</keyword>
<name>A0A7Z2VMW9_9BACL</name>
<dbReference type="GO" id="GO:0005886">
    <property type="term" value="C:plasma membrane"/>
    <property type="evidence" value="ECO:0007669"/>
    <property type="project" value="UniProtKB-SubCell"/>
</dbReference>
<comment type="similarity">
    <text evidence="7">Belongs to the binding-protein-dependent transport system permease family.</text>
</comment>
<dbReference type="InterPro" id="IPR000515">
    <property type="entry name" value="MetI-like"/>
</dbReference>
<keyword evidence="4 7" id="KW-0812">Transmembrane</keyword>
<proteinExistence type="inferred from homology"/>
<keyword evidence="5 7" id="KW-1133">Transmembrane helix</keyword>
<evidence type="ECO:0000313" key="10">
    <source>
        <dbReference type="Proteomes" id="UP000502248"/>
    </source>
</evidence>
<dbReference type="Pfam" id="PF00528">
    <property type="entry name" value="BPD_transp_1"/>
    <property type="match status" value="1"/>
</dbReference>
<evidence type="ECO:0000256" key="5">
    <source>
        <dbReference type="ARBA" id="ARBA00022989"/>
    </source>
</evidence>
<evidence type="ECO:0000256" key="2">
    <source>
        <dbReference type="ARBA" id="ARBA00022448"/>
    </source>
</evidence>
<gene>
    <name evidence="9" type="ORF">HH215_23540</name>
</gene>
<evidence type="ECO:0000256" key="6">
    <source>
        <dbReference type="ARBA" id="ARBA00023136"/>
    </source>
</evidence>
<feature type="domain" description="ABC transmembrane type-1" evidence="8">
    <location>
        <begin position="72"/>
        <end position="260"/>
    </location>
</feature>
<feature type="transmembrane region" description="Helical" evidence="7">
    <location>
        <begin position="241"/>
        <end position="259"/>
    </location>
</feature>
<dbReference type="KEGG" id="cheb:HH215_23540"/>
<accession>A0A7Z2VMW9</accession>
<keyword evidence="6 7" id="KW-0472">Membrane</keyword>
<dbReference type="EMBL" id="CP051680">
    <property type="protein sequence ID" value="QJD85859.1"/>
    <property type="molecule type" value="Genomic_DNA"/>
</dbReference>
<dbReference type="RefSeq" id="WP_169282111.1">
    <property type="nucleotide sequence ID" value="NZ_CP051680.1"/>
</dbReference>
<keyword evidence="3" id="KW-1003">Cell membrane</keyword>
<feature type="transmembrane region" description="Helical" evidence="7">
    <location>
        <begin position="182"/>
        <end position="204"/>
    </location>
</feature>
<evidence type="ECO:0000259" key="8">
    <source>
        <dbReference type="PROSITE" id="PS50928"/>
    </source>
</evidence>
<dbReference type="SUPFAM" id="SSF161098">
    <property type="entry name" value="MetI-like"/>
    <property type="match status" value="1"/>
</dbReference>
<evidence type="ECO:0000256" key="1">
    <source>
        <dbReference type="ARBA" id="ARBA00004651"/>
    </source>
</evidence>
<feature type="transmembrane region" description="Helical" evidence="7">
    <location>
        <begin position="12"/>
        <end position="33"/>
    </location>
</feature>
<dbReference type="GO" id="GO:0055085">
    <property type="term" value="P:transmembrane transport"/>
    <property type="evidence" value="ECO:0007669"/>
    <property type="project" value="InterPro"/>
</dbReference>
<dbReference type="AlphaFoldDB" id="A0A7Z2VMW9"/>
<dbReference type="PANTHER" id="PTHR43744">
    <property type="entry name" value="ABC TRANSPORTER PERMEASE PROTEIN MG189-RELATED-RELATED"/>
    <property type="match status" value="1"/>
</dbReference>
<keyword evidence="10" id="KW-1185">Reference proteome</keyword>
<organism evidence="9 10">
    <name type="scientific">Cohnella herbarum</name>
    <dbReference type="NCBI Taxonomy" id="2728023"/>
    <lineage>
        <taxon>Bacteria</taxon>
        <taxon>Bacillati</taxon>
        <taxon>Bacillota</taxon>
        <taxon>Bacilli</taxon>
        <taxon>Bacillales</taxon>
        <taxon>Paenibacillaceae</taxon>
        <taxon>Cohnella</taxon>
    </lineage>
</organism>
<feature type="transmembrane region" description="Helical" evidence="7">
    <location>
        <begin position="110"/>
        <end position="132"/>
    </location>
</feature>